<sequence length="138" mass="16021">MIRLNDKIATIMDEGYIDDHIEVRKEYDPKTFPQVSYSGLYEIVHRADFCAASIPHVFYEGSDSILEDGSRYFDAAARSRRVWNKVSILDRNLSKEEALLRAKNEAEKKNLPLYLKNEDNSGTISFIQKPEGWEHHWG</sequence>
<organism evidence="1 2">
    <name type="scientific">Candidatus Buchananbacteria bacterium RIFCSPLOWO2_01_FULL_40_23b</name>
    <dbReference type="NCBI Taxonomy" id="1797544"/>
    <lineage>
        <taxon>Bacteria</taxon>
        <taxon>Candidatus Buchananiibacteriota</taxon>
    </lineage>
</organism>
<reference evidence="1 2" key="1">
    <citation type="journal article" date="2016" name="Nat. Commun.">
        <title>Thousands of microbial genomes shed light on interconnected biogeochemical processes in an aquifer system.</title>
        <authorList>
            <person name="Anantharaman K."/>
            <person name="Brown C.T."/>
            <person name="Hug L.A."/>
            <person name="Sharon I."/>
            <person name="Castelle C.J."/>
            <person name="Probst A.J."/>
            <person name="Thomas B.C."/>
            <person name="Singh A."/>
            <person name="Wilkins M.J."/>
            <person name="Karaoz U."/>
            <person name="Brodie E.L."/>
            <person name="Williams K.H."/>
            <person name="Hubbard S.S."/>
            <person name="Banfield J.F."/>
        </authorList>
    </citation>
    <scope>NUCLEOTIDE SEQUENCE [LARGE SCALE GENOMIC DNA]</scope>
</reference>
<proteinExistence type="predicted"/>
<evidence type="ECO:0000313" key="1">
    <source>
        <dbReference type="EMBL" id="OGY55812.1"/>
    </source>
</evidence>
<dbReference type="EMBL" id="MHIN01000004">
    <property type="protein sequence ID" value="OGY55812.1"/>
    <property type="molecule type" value="Genomic_DNA"/>
</dbReference>
<dbReference type="Proteomes" id="UP000178122">
    <property type="component" value="Unassembled WGS sequence"/>
</dbReference>
<gene>
    <name evidence="1" type="ORF">A2912_01155</name>
</gene>
<dbReference type="AlphaFoldDB" id="A0A1G1YTX6"/>
<accession>A0A1G1YTX6</accession>
<comment type="caution">
    <text evidence="1">The sequence shown here is derived from an EMBL/GenBank/DDBJ whole genome shotgun (WGS) entry which is preliminary data.</text>
</comment>
<protein>
    <submittedName>
        <fullName evidence="1">Uncharacterized protein</fullName>
    </submittedName>
</protein>
<name>A0A1G1YTX6_9BACT</name>
<evidence type="ECO:0000313" key="2">
    <source>
        <dbReference type="Proteomes" id="UP000178122"/>
    </source>
</evidence>